<dbReference type="OrthoDB" id="3185525at2759"/>
<protein>
    <recommendedName>
        <fullName evidence="2">DUF6535 domain-containing protein</fullName>
    </recommendedName>
</protein>
<dbReference type="InterPro" id="IPR045338">
    <property type="entry name" value="DUF6535"/>
</dbReference>
<evidence type="ECO:0000259" key="2">
    <source>
        <dbReference type="Pfam" id="PF20153"/>
    </source>
</evidence>
<evidence type="ECO:0000256" key="1">
    <source>
        <dbReference type="SAM" id="Phobius"/>
    </source>
</evidence>
<feature type="transmembrane region" description="Helical" evidence="1">
    <location>
        <begin position="170"/>
        <end position="189"/>
    </location>
</feature>
<dbReference type="Pfam" id="PF20153">
    <property type="entry name" value="DUF6535"/>
    <property type="match status" value="2"/>
</dbReference>
<name>A0A4S4MQ19_9APHY</name>
<dbReference type="EMBL" id="SGPM01000250">
    <property type="protein sequence ID" value="THH27457.1"/>
    <property type="molecule type" value="Genomic_DNA"/>
</dbReference>
<comment type="caution">
    <text evidence="3">The sequence shown here is derived from an EMBL/GenBank/DDBJ whole genome shotgun (WGS) entry which is preliminary data.</text>
</comment>
<gene>
    <name evidence="3" type="ORF">EUX98_g6729</name>
</gene>
<accession>A0A4S4MQ19</accession>
<keyword evidence="1" id="KW-1133">Transmembrane helix</keyword>
<feature type="domain" description="DUF6535" evidence="2">
    <location>
        <begin position="17"/>
        <end position="122"/>
    </location>
</feature>
<organism evidence="3 4">
    <name type="scientific">Antrodiella citrinella</name>
    <dbReference type="NCBI Taxonomy" id="2447956"/>
    <lineage>
        <taxon>Eukaryota</taxon>
        <taxon>Fungi</taxon>
        <taxon>Dikarya</taxon>
        <taxon>Basidiomycota</taxon>
        <taxon>Agaricomycotina</taxon>
        <taxon>Agaricomycetes</taxon>
        <taxon>Polyporales</taxon>
        <taxon>Steccherinaceae</taxon>
        <taxon>Antrodiella</taxon>
    </lineage>
</organism>
<feature type="transmembrane region" description="Helical" evidence="1">
    <location>
        <begin position="43"/>
        <end position="61"/>
    </location>
</feature>
<feature type="domain" description="DUF6535" evidence="2">
    <location>
        <begin position="131"/>
        <end position="172"/>
    </location>
</feature>
<dbReference type="AlphaFoldDB" id="A0A4S4MQ19"/>
<reference evidence="3 4" key="1">
    <citation type="submission" date="2019-02" db="EMBL/GenBank/DDBJ databases">
        <title>Genome sequencing of the rare red list fungi Antrodiella citrinella (Flaviporus citrinellus).</title>
        <authorList>
            <person name="Buettner E."/>
            <person name="Kellner H."/>
        </authorList>
    </citation>
    <scope>NUCLEOTIDE SEQUENCE [LARGE SCALE GENOMIC DNA]</scope>
    <source>
        <strain evidence="3 4">DSM 108506</strain>
    </source>
</reference>
<feature type="transmembrane region" description="Helical" evidence="1">
    <location>
        <begin position="107"/>
        <end position="123"/>
    </location>
</feature>
<evidence type="ECO:0000313" key="4">
    <source>
        <dbReference type="Proteomes" id="UP000308730"/>
    </source>
</evidence>
<sequence>MRSKIAPPKADSWALLWSRYKSLADEYDDDLVKRYREDMETSSIFAGLFSVVVATVASMTLPTLSADPNLKTQIVLQAILLSLNHTAGNPAEIATSVRWNGPSISDLWVQSLLYAGLTCSLFGRSRFRHGERQRKFDALKTWHFFSVLEAIPILLQASLLLFGLGLSAYMWSQTAVVAAILIAMNGSAIRQVTLHGPVSRYPMGKESFVLGAAS</sequence>
<keyword evidence="4" id="KW-1185">Reference proteome</keyword>
<dbReference type="Proteomes" id="UP000308730">
    <property type="component" value="Unassembled WGS sequence"/>
</dbReference>
<keyword evidence="1" id="KW-0812">Transmembrane</keyword>
<feature type="transmembrane region" description="Helical" evidence="1">
    <location>
        <begin position="144"/>
        <end position="164"/>
    </location>
</feature>
<proteinExistence type="predicted"/>
<evidence type="ECO:0000313" key="3">
    <source>
        <dbReference type="EMBL" id="THH27457.1"/>
    </source>
</evidence>
<keyword evidence="1" id="KW-0472">Membrane</keyword>